<dbReference type="SUPFAM" id="SSF53850">
    <property type="entry name" value="Periplasmic binding protein-like II"/>
    <property type="match status" value="1"/>
</dbReference>
<gene>
    <name evidence="4" type="ORF">EV184_1289</name>
</gene>
<dbReference type="AlphaFoldDB" id="A0A4R2B1D6"/>
<dbReference type="CDD" id="cd13589">
    <property type="entry name" value="PBP2_polyamine_RpCGA009"/>
    <property type="match status" value="1"/>
</dbReference>
<name>A0A4R2B1D6_9HYPH</name>
<comment type="caution">
    <text evidence="4">The sequence shown here is derived from an EMBL/GenBank/DDBJ whole genome shotgun (WGS) entry which is preliminary data.</text>
</comment>
<dbReference type="InterPro" id="IPR006059">
    <property type="entry name" value="SBP"/>
</dbReference>
<keyword evidence="2" id="KW-0574">Periplasm</keyword>
<evidence type="ECO:0000256" key="3">
    <source>
        <dbReference type="SAM" id="SignalP"/>
    </source>
</evidence>
<organism evidence="4 5">
    <name type="scientific">Sinorhizobium americanum</name>
    <dbReference type="NCBI Taxonomy" id="194963"/>
    <lineage>
        <taxon>Bacteria</taxon>
        <taxon>Pseudomonadati</taxon>
        <taxon>Pseudomonadota</taxon>
        <taxon>Alphaproteobacteria</taxon>
        <taxon>Hyphomicrobiales</taxon>
        <taxon>Rhizobiaceae</taxon>
        <taxon>Sinorhizobium/Ensifer group</taxon>
        <taxon>Sinorhizobium</taxon>
    </lineage>
</organism>
<sequence length="358" mass="39357">MSFSRLLSTCVFGSFVVVLVMSAAAQEGSLTIASFGGSYSESQKKAFLAPFQQESGIKANMVDYNGGLGELRAQVESGNVAWEVVDMEMQDLVRACDDGLLEPLNDVSLPKAADGTDGAADFIEGTLHDCGVGTVIWSTVIAFNSEMFPGEEPSKMADFFDLKRFPGKRGLMKRPQAILEWALIADGVDAKDVYRVLAKPEGVERALAKLDTIRDHIVWWDAHAQAPQLLADKEVAMTMAANGRIYTAAVAEGKPFTTIWDRQIWIQEFWAIPKGSRNIEAARKYIAFASRPEQMAVQASQISYGPARKSAASMVGDKMRPYLPTEQSNFATAVHNDVEFWADHGDAINERFLVWLSK</sequence>
<reference evidence="4 5" key="1">
    <citation type="submission" date="2019-03" db="EMBL/GenBank/DDBJ databases">
        <title>Genomic Encyclopedia of Type Strains, Phase IV (KMG-V): Genome sequencing to study the core and pangenomes of soil and plant-associated prokaryotes.</title>
        <authorList>
            <person name="Whitman W."/>
        </authorList>
    </citation>
    <scope>NUCLEOTIDE SEQUENCE [LARGE SCALE GENOMIC DNA]</scope>
    <source>
        <strain evidence="4 5">23C40</strain>
    </source>
</reference>
<evidence type="ECO:0000313" key="5">
    <source>
        <dbReference type="Proteomes" id="UP000295043"/>
    </source>
</evidence>
<feature type="chain" id="PRO_5020417611" evidence="3">
    <location>
        <begin position="26"/>
        <end position="358"/>
    </location>
</feature>
<dbReference type="Pfam" id="PF13416">
    <property type="entry name" value="SBP_bac_8"/>
    <property type="match status" value="1"/>
</dbReference>
<dbReference type="Gene3D" id="3.40.190.10">
    <property type="entry name" value="Periplasmic binding protein-like II"/>
    <property type="match status" value="2"/>
</dbReference>
<dbReference type="Proteomes" id="UP000295043">
    <property type="component" value="Unassembled WGS sequence"/>
</dbReference>
<dbReference type="PANTHER" id="PTHR30222:SF2">
    <property type="entry name" value="ABC TRANSPORTER SUBSTRATE-BINDING PROTEIN"/>
    <property type="match status" value="1"/>
</dbReference>
<accession>A0A4R2B1D6</accession>
<evidence type="ECO:0000256" key="2">
    <source>
        <dbReference type="ARBA" id="ARBA00022764"/>
    </source>
</evidence>
<dbReference type="PANTHER" id="PTHR30222">
    <property type="entry name" value="SPERMIDINE/PUTRESCINE-BINDING PERIPLASMIC PROTEIN"/>
    <property type="match status" value="1"/>
</dbReference>
<feature type="signal peptide" evidence="3">
    <location>
        <begin position="1"/>
        <end position="25"/>
    </location>
</feature>
<evidence type="ECO:0000313" key="4">
    <source>
        <dbReference type="EMBL" id="TCN20328.1"/>
    </source>
</evidence>
<evidence type="ECO:0000256" key="1">
    <source>
        <dbReference type="ARBA" id="ARBA00022729"/>
    </source>
</evidence>
<dbReference type="EMBL" id="SLVU01000028">
    <property type="protein sequence ID" value="TCN20328.1"/>
    <property type="molecule type" value="Genomic_DNA"/>
</dbReference>
<protein>
    <submittedName>
        <fullName evidence="4">Putative spermidine/putrescine transport system substrate-binding protein</fullName>
    </submittedName>
</protein>
<proteinExistence type="predicted"/>
<keyword evidence="1 3" id="KW-0732">Signal</keyword>